<dbReference type="EMBL" id="VFOZ01000001">
    <property type="protein sequence ID" value="TQM00466.1"/>
    <property type="molecule type" value="Genomic_DNA"/>
</dbReference>
<evidence type="ECO:0000256" key="1">
    <source>
        <dbReference type="SAM" id="MobiDB-lite"/>
    </source>
</evidence>
<feature type="region of interest" description="Disordered" evidence="1">
    <location>
        <begin position="34"/>
        <end position="53"/>
    </location>
</feature>
<dbReference type="Gene3D" id="2.60.120.260">
    <property type="entry name" value="Galactose-binding domain-like"/>
    <property type="match status" value="1"/>
</dbReference>
<comment type="caution">
    <text evidence="2">The sequence shown here is derived from an EMBL/GenBank/DDBJ whole genome shotgun (WGS) entry which is preliminary data.</text>
</comment>
<dbReference type="SUPFAM" id="SSF49785">
    <property type="entry name" value="Galactose-binding domain-like"/>
    <property type="match status" value="1"/>
</dbReference>
<dbReference type="RefSeq" id="WP_141960024.1">
    <property type="nucleotide sequence ID" value="NZ_VFOZ01000001.1"/>
</dbReference>
<dbReference type="Proteomes" id="UP000316096">
    <property type="component" value="Unassembled WGS sequence"/>
</dbReference>
<dbReference type="AlphaFoldDB" id="A0A543CTM9"/>
<proteinExistence type="predicted"/>
<accession>A0A543CTM9</accession>
<protein>
    <recommendedName>
        <fullName evidence="4">Carbohydrate binding protein</fullName>
    </recommendedName>
</protein>
<feature type="compositionally biased region" description="Low complexity" evidence="1">
    <location>
        <begin position="34"/>
        <end position="46"/>
    </location>
</feature>
<evidence type="ECO:0000313" key="2">
    <source>
        <dbReference type="EMBL" id="TQM00466.1"/>
    </source>
</evidence>
<dbReference type="Gene3D" id="2.115.10.20">
    <property type="entry name" value="Glycosyl hydrolase domain, family 43"/>
    <property type="match status" value="2"/>
</dbReference>
<evidence type="ECO:0008006" key="4">
    <source>
        <dbReference type="Google" id="ProtNLM"/>
    </source>
</evidence>
<keyword evidence="3" id="KW-1185">Reference proteome</keyword>
<dbReference type="SUPFAM" id="SSF75005">
    <property type="entry name" value="Arabinanase/levansucrase/invertase"/>
    <property type="match status" value="2"/>
</dbReference>
<reference evidence="2 3" key="1">
    <citation type="submission" date="2019-06" db="EMBL/GenBank/DDBJ databases">
        <title>Sequencing the genomes of 1000 actinobacteria strains.</title>
        <authorList>
            <person name="Klenk H.-P."/>
        </authorList>
    </citation>
    <scope>NUCLEOTIDE SEQUENCE [LARGE SCALE GENOMIC DNA]</scope>
    <source>
        <strain evidence="2 3">DSM 102200</strain>
    </source>
</reference>
<gene>
    <name evidence="2" type="ORF">FB559_6179</name>
</gene>
<sequence>MVQREGWSAVRRRITPAVLVTVMLGAFVAYRPPTAGGQTPPGTDPGKSTTLVPNAGFDAGDRAGHPIGWAVEGDEAGANIVNLSAYRTAGLGSLEINDKGDAVTVSSDRIVAAAGREYRLSAKVKGKSGTPAALSLDFTGFDGADLGEHVATPDASTDWQTATVAGTAPAGTANVTVRIRAGDPGVSYWDEVNLAEAPQAYDPSLGSSRELFLDDYRIASSKDVGRVVHAAHKLPEPVVRPDKPWETSAYTYGSVFKIGGVYRMWYDCNNDVAPNYYLCYAESRDGEKWTKPLGRGSVGYKDIPAAKTNLVIAGGGTIAYNPDASPDRRFALMQFHSGVVNQTLGYYVYFSKDGYDWTLGEDKPALLDGDVSQVTWDPRQKLYIATIKKRMFTSRTPGIYDRAAFVSTSKDFLTWSTPQLAVSGDYADDGAAEALNGLEGQIYGMPVLPYESTYIGIPWVFLTTDYTTGSQSSAGAGPVLPEVASSRDLTDWSRPVRDPILRPGDPGAWDDGALYTSSNALVTDKKITMYYGAFNAGHGGQDATVPDPDTYLGQTGMASWRRDGFVSLTNASTPGTGEPGEVTTKPVVFHGGALKVNAVVHSHGSLTVEVLDAADGTPIPGYTADDAVPVKGDQYQATVRWKGGRSLSALSGRQVQFRFHLTGSDLYSYWVPSAG</sequence>
<evidence type="ECO:0000313" key="3">
    <source>
        <dbReference type="Proteomes" id="UP000316096"/>
    </source>
</evidence>
<dbReference type="OrthoDB" id="9799605at2"/>
<organism evidence="2 3">
    <name type="scientific">Actinoallomurus bryophytorum</name>
    <dbReference type="NCBI Taxonomy" id="1490222"/>
    <lineage>
        <taxon>Bacteria</taxon>
        <taxon>Bacillati</taxon>
        <taxon>Actinomycetota</taxon>
        <taxon>Actinomycetes</taxon>
        <taxon>Streptosporangiales</taxon>
        <taxon>Thermomonosporaceae</taxon>
        <taxon>Actinoallomurus</taxon>
    </lineage>
</organism>
<dbReference type="InterPro" id="IPR008979">
    <property type="entry name" value="Galactose-bd-like_sf"/>
</dbReference>
<dbReference type="InterPro" id="IPR023296">
    <property type="entry name" value="Glyco_hydro_beta-prop_sf"/>
</dbReference>
<name>A0A543CTM9_9ACTN</name>